<dbReference type="SUPFAM" id="SSF52540">
    <property type="entry name" value="P-loop containing nucleoside triphosphate hydrolases"/>
    <property type="match status" value="1"/>
</dbReference>
<dbReference type="InterPro" id="IPR036640">
    <property type="entry name" value="ABC1_TM_sf"/>
</dbReference>
<feature type="transmembrane region" description="Helical" evidence="5">
    <location>
        <begin position="158"/>
        <end position="176"/>
    </location>
</feature>
<dbReference type="SUPFAM" id="SSF90123">
    <property type="entry name" value="ABC transporter transmembrane region"/>
    <property type="match status" value="1"/>
</dbReference>
<keyword evidence="3 5" id="KW-1133">Transmembrane helix</keyword>
<dbReference type="Pfam" id="PF00005">
    <property type="entry name" value="ABC_tran"/>
    <property type="match status" value="1"/>
</dbReference>
<accession>A0AB74TWM0</accession>
<dbReference type="EMBL" id="CP142434">
    <property type="protein sequence ID" value="XBC48440.1"/>
    <property type="molecule type" value="Genomic_DNA"/>
</dbReference>
<dbReference type="GO" id="GO:0005886">
    <property type="term" value="C:plasma membrane"/>
    <property type="evidence" value="ECO:0007669"/>
    <property type="project" value="UniProtKB-SubCell"/>
</dbReference>
<evidence type="ECO:0000259" key="6">
    <source>
        <dbReference type="PROSITE" id="PS50929"/>
    </source>
</evidence>
<dbReference type="Gene3D" id="1.20.1560.10">
    <property type="entry name" value="ABC transporter type 1, transmembrane domain"/>
    <property type="match status" value="1"/>
</dbReference>
<keyword evidence="2 5" id="KW-0812">Transmembrane</keyword>
<evidence type="ECO:0000256" key="5">
    <source>
        <dbReference type="SAM" id="Phobius"/>
    </source>
</evidence>
<gene>
    <name evidence="8" type="ORF">VUQ07_01625</name>
    <name evidence="7" type="ORF">VUQ09_03345</name>
</gene>
<sequence length="391" mass="43885">MKLYNEISKKSKVEFSKYHSGDILSRLHVNSDICQFITIGIPNMLLSIGLFTAVTIYLLIRVGVMSLILSGVILLIAVINGLFIVPLMKMAQTESYKFSDFRTVLSDGIISHNYFINSGIGGTYTKKVTHSLKDYLNVSYDRSKIEAKSNTVQQMTSTFFSLILSVLGMGLILIFPNDRSNISLLMTTGMILYSPAMSVLSTILTVSRVAPHMKRLNEMTKNNHQTYATKRLKDGSIKVKDLTFQYENTADPIINDRNFRLDHGENLVICGESGSGKPTLIDLLLGLNKQYEKGEIMIGGVNTKEYDLNLKEDVCYITQSTKLFKGTLKDNLKLCLDHYDVEQLVDITADMELDTLGKESDLSNQLILENGLNFSQGQKQRLDLLRLFLGK</sequence>
<dbReference type="GO" id="GO:0140359">
    <property type="term" value="F:ABC-type transporter activity"/>
    <property type="evidence" value="ECO:0007669"/>
    <property type="project" value="InterPro"/>
</dbReference>
<dbReference type="InterPro" id="IPR039421">
    <property type="entry name" value="Type_1_exporter"/>
</dbReference>
<dbReference type="Gene3D" id="3.40.50.300">
    <property type="entry name" value="P-loop containing nucleotide triphosphate hydrolases"/>
    <property type="match status" value="1"/>
</dbReference>
<dbReference type="InterPro" id="IPR011527">
    <property type="entry name" value="ABC1_TM_dom"/>
</dbReference>
<comment type="subcellular location">
    <subcellularLocation>
        <location evidence="1">Cell membrane</location>
        <topology evidence="1">Multi-pass membrane protein</topology>
    </subcellularLocation>
</comment>
<keyword evidence="7" id="KW-0067">ATP-binding</keyword>
<dbReference type="PROSITE" id="PS00675">
    <property type="entry name" value="SIGMA54_INTERACT_1"/>
    <property type="match status" value="1"/>
</dbReference>
<dbReference type="PANTHER" id="PTHR24221:SF654">
    <property type="entry name" value="ATP-BINDING CASSETTE SUB-FAMILY B MEMBER 6"/>
    <property type="match status" value="1"/>
</dbReference>
<feature type="transmembrane region" description="Helical" evidence="5">
    <location>
        <begin position="66"/>
        <end position="88"/>
    </location>
</feature>
<proteinExistence type="predicted"/>
<evidence type="ECO:0000256" key="1">
    <source>
        <dbReference type="ARBA" id="ARBA00004651"/>
    </source>
</evidence>
<evidence type="ECO:0000313" key="8">
    <source>
        <dbReference type="EMBL" id="XBC51805.1"/>
    </source>
</evidence>
<evidence type="ECO:0000256" key="4">
    <source>
        <dbReference type="ARBA" id="ARBA00023136"/>
    </source>
</evidence>
<dbReference type="RefSeq" id="WP_347298430.1">
    <property type="nucleotide sequence ID" value="NZ_CP142434.1"/>
</dbReference>
<dbReference type="InterPro" id="IPR025662">
    <property type="entry name" value="Sigma_54_int_dom_ATP-bd_1"/>
</dbReference>
<evidence type="ECO:0000256" key="2">
    <source>
        <dbReference type="ARBA" id="ARBA00022692"/>
    </source>
</evidence>
<dbReference type="GO" id="GO:0005524">
    <property type="term" value="F:ATP binding"/>
    <property type="evidence" value="ECO:0007669"/>
    <property type="project" value="UniProtKB-KW"/>
</dbReference>
<protein>
    <submittedName>
        <fullName evidence="7">ATP-binding cassette domain-containing protein</fullName>
    </submittedName>
</protein>
<dbReference type="GO" id="GO:0034040">
    <property type="term" value="F:ATPase-coupled lipid transmembrane transporter activity"/>
    <property type="evidence" value="ECO:0007669"/>
    <property type="project" value="TreeGrafter"/>
</dbReference>
<name>A0AB74TWM0_9LACT</name>
<organism evidence="7">
    <name type="scientific">Dolosigranulum savutiense</name>
    <dbReference type="NCBI Taxonomy" id="3110288"/>
    <lineage>
        <taxon>Bacteria</taxon>
        <taxon>Bacillati</taxon>
        <taxon>Bacillota</taxon>
        <taxon>Bacilli</taxon>
        <taxon>Lactobacillales</taxon>
        <taxon>Carnobacteriaceae</taxon>
        <taxon>Dolosigranulum</taxon>
    </lineage>
</organism>
<dbReference type="InterPro" id="IPR003439">
    <property type="entry name" value="ABC_transporter-like_ATP-bd"/>
</dbReference>
<dbReference type="PROSITE" id="PS50929">
    <property type="entry name" value="ABC_TM1F"/>
    <property type="match status" value="1"/>
</dbReference>
<reference evidence="7" key="1">
    <citation type="submission" date="2023-12" db="EMBL/GenBank/DDBJ databases">
        <title>Dolosigranulum savutii sp. nov. isolated from human upper respiratory samples collected in Botswana.</title>
        <authorList>
            <person name="Kelly M.S."/>
        </authorList>
    </citation>
    <scope>NUCLEOTIDE SEQUENCE</scope>
    <source>
        <strain evidence="8">MSK211</strain>
        <strain evidence="7">MSK312</strain>
    </source>
</reference>
<dbReference type="InterPro" id="IPR027417">
    <property type="entry name" value="P-loop_NTPase"/>
</dbReference>
<feature type="transmembrane region" description="Helical" evidence="5">
    <location>
        <begin position="182"/>
        <end position="206"/>
    </location>
</feature>
<dbReference type="GO" id="GO:0016887">
    <property type="term" value="F:ATP hydrolysis activity"/>
    <property type="evidence" value="ECO:0007669"/>
    <property type="project" value="InterPro"/>
</dbReference>
<evidence type="ECO:0000256" key="3">
    <source>
        <dbReference type="ARBA" id="ARBA00022989"/>
    </source>
</evidence>
<dbReference type="EMBL" id="CP142436">
    <property type="protein sequence ID" value="XBC51805.1"/>
    <property type="molecule type" value="Genomic_DNA"/>
</dbReference>
<dbReference type="PANTHER" id="PTHR24221">
    <property type="entry name" value="ATP-BINDING CASSETTE SUB-FAMILY B"/>
    <property type="match status" value="1"/>
</dbReference>
<keyword evidence="4 5" id="KW-0472">Membrane</keyword>
<feature type="domain" description="ABC transmembrane type-1" evidence="6">
    <location>
        <begin position="2"/>
        <end position="208"/>
    </location>
</feature>
<feature type="transmembrane region" description="Helical" evidence="5">
    <location>
        <begin position="36"/>
        <end position="60"/>
    </location>
</feature>
<evidence type="ECO:0000313" key="7">
    <source>
        <dbReference type="EMBL" id="XBC48440.1"/>
    </source>
</evidence>
<dbReference type="Pfam" id="PF00664">
    <property type="entry name" value="ABC_membrane"/>
    <property type="match status" value="1"/>
</dbReference>
<dbReference type="AlphaFoldDB" id="A0AB74TWM0"/>
<keyword evidence="7" id="KW-0547">Nucleotide-binding</keyword>